<feature type="transmembrane region" description="Helical" evidence="1">
    <location>
        <begin position="41"/>
        <end position="64"/>
    </location>
</feature>
<name>A0ABU9E5L4_9BACT</name>
<gene>
    <name evidence="2" type="ORF">WI372_03315</name>
</gene>
<comment type="caution">
    <text evidence="2">The sequence shown here is derived from an EMBL/GenBank/DDBJ whole genome shotgun (WGS) entry which is preliminary data.</text>
</comment>
<reference evidence="2 3" key="1">
    <citation type="submission" date="2024-02" db="EMBL/GenBank/DDBJ databases">
        <title>A novel Gemmatimonadota bacterium.</title>
        <authorList>
            <person name="Du Z.-J."/>
            <person name="Ye Y.-Q."/>
        </authorList>
    </citation>
    <scope>NUCLEOTIDE SEQUENCE [LARGE SCALE GENOMIC DNA]</scope>
    <source>
        <strain evidence="2 3">DH-20</strain>
    </source>
</reference>
<feature type="transmembrane region" description="Helical" evidence="1">
    <location>
        <begin position="70"/>
        <end position="90"/>
    </location>
</feature>
<keyword evidence="1" id="KW-0812">Transmembrane</keyword>
<proteinExistence type="predicted"/>
<evidence type="ECO:0000313" key="3">
    <source>
        <dbReference type="Proteomes" id="UP001484239"/>
    </source>
</evidence>
<organism evidence="2 3">
    <name type="scientific">Gaopeijia maritima</name>
    <dbReference type="NCBI Taxonomy" id="3119007"/>
    <lineage>
        <taxon>Bacteria</taxon>
        <taxon>Pseudomonadati</taxon>
        <taxon>Gemmatimonadota</taxon>
        <taxon>Longimicrobiia</taxon>
        <taxon>Gaopeijiales</taxon>
        <taxon>Gaopeijiaceae</taxon>
        <taxon>Gaopeijia</taxon>
    </lineage>
</organism>
<evidence type="ECO:0000256" key="1">
    <source>
        <dbReference type="SAM" id="Phobius"/>
    </source>
</evidence>
<feature type="transmembrane region" description="Helical" evidence="1">
    <location>
        <begin position="12"/>
        <end position="29"/>
    </location>
</feature>
<keyword evidence="1" id="KW-1133">Transmembrane helix</keyword>
<dbReference type="Proteomes" id="UP001484239">
    <property type="component" value="Unassembled WGS sequence"/>
</dbReference>
<accession>A0ABU9E5L4</accession>
<evidence type="ECO:0000313" key="2">
    <source>
        <dbReference type="EMBL" id="MEK9500013.1"/>
    </source>
</evidence>
<sequence length="132" mass="14251">MLLHAHSGVRYLALLLGLLALVYALWGVVGSRPYDQKMRRLAGFFAVTLQINILLGLTMIILGRGFYPQLGIHILLMVGAAVVAQIVPSVMRRRPIEERTWMPHLVSVAVALGLVVAGILAIPGASVFGTRG</sequence>
<keyword evidence="3" id="KW-1185">Reference proteome</keyword>
<dbReference type="RefSeq" id="WP_405277778.1">
    <property type="nucleotide sequence ID" value="NZ_CP144380.1"/>
</dbReference>
<protein>
    <submittedName>
        <fullName evidence="2">Uncharacterized protein</fullName>
    </submittedName>
</protein>
<feature type="transmembrane region" description="Helical" evidence="1">
    <location>
        <begin position="102"/>
        <end position="122"/>
    </location>
</feature>
<keyword evidence="1" id="KW-0472">Membrane</keyword>
<dbReference type="EMBL" id="JBBHLI010000001">
    <property type="protein sequence ID" value="MEK9500013.1"/>
    <property type="molecule type" value="Genomic_DNA"/>
</dbReference>